<dbReference type="InterPro" id="IPR029063">
    <property type="entry name" value="SAM-dependent_MTases_sf"/>
</dbReference>
<name>A0A7I8D351_9FIRM</name>
<dbReference type="CDD" id="cd02440">
    <property type="entry name" value="AdoMet_MTases"/>
    <property type="match status" value="1"/>
</dbReference>
<organism evidence="2 3">
    <name type="scientific">Solibaculum mannosilyticum</name>
    <dbReference type="NCBI Taxonomy" id="2780922"/>
    <lineage>
        <taxon>Bacteria</taxon>
        <taxon>Bacillati</taxon>
        <taxon>Bacillota</taxon>
        <taxon>Clostridia</taxon>
        <taxon>Eubacteriales</taxon>
        <taxon>Oscillospiraceae</taxon>
        <taxon>Solibaculum</taxon>
    </lineage>
</organism>
<dbReference type="Proteomes" id="UP000593890">
    <property type="component" value="Chromosome"/>
</dbReference>
<protein>
    <recommendedName>
        <fullName evidence="1">Methyltransferase type 11 domain-containing protein</fullName>
    </recommendedName>
</protein>
<dbReference type="Gene3D" id="3.40.50.150">
    <property type="entry name" value="Vaccinia Virus protein VP39"/>
    <property type="match status" value="1"/>
</dbReference>
<keyword evidence="3" id="KW-1185">Reference proteome</keyword>
<evidence type="ECO:0000313" key="3">
    <source>
        <dbReference type="Proteomes" id="UP000593890"/>
    </source>
</evidence>
<sequence length="309" mass="36298">MKDTIVRATDGELIQLSGLSDEQLLRLRYEEEKACSLKAKNMPPFSDERREYLRKVYTYVEELQQYDKERKGIVERSMGVDLNSIRLVLNRIRYHQKKFPHNDPLVVFEAGCGYGNALERIAQLDHVQAIGCDVYLTEEIRSLQKQNVIQAYEGEVYTVLEQLKDESIDIFYADNVLEHLFRNELDETLKLLYRKMKKGGEVIAIIPNRYTGPHDISKYFVPRGSEAEGLHFSEMRFAEFYELTTKMGWKYKTAVFQLLKGPFFCLKDGKGKKTLRKAKWEPAFGNQKSRFLQKFWFKVMAYSVYVMEK</sequence>
<dbReference type="SUPFAM" id="SSF53335">
    <property type="entry name" value="S-adenosyl-L-methionine-dependent methyltransferases"/>
    <property type="match status" value="1"/>
</dbReference>
<dbReference type="AlphaFoldDB" id="A0A7I8D351"/>
<dbReference type="InterPro" id="IPR013216">
    <property type="entry name" value="Methyltransf_11"/>
</dbReference>
<dbReference type="GO" id="GO:0008757">
    <property type="term" value="F:S-adenosylmethionine-dependent methyltransferase activity"/>
    <property type="evidence" value="ECO:0007669"/>
    <property type="project" value="InterPro"/>
</dbReference>
<feature type="domain" description="Methyltransferase type 11" evidence="1">
    <location>
        <begin position="109"/>
        <end position="203"/>
    </location>
</feature>
<dbReference type="RefSeq" id="WP_215533121.1">
    <property type="nucleotide sequence ID" value="NZ_AP023321.1"/>
</dbReference>
<evidence type="ECO:0000259" key="1">
    <source>
        <dbReference type="Pfam" id="PF08241"/>
    </source>
</evidence>
<dbReference type="Pfam" id="PF08241">
    <property type="entry name" value="Methyltransf_11"/>
    <property type="match status" value="1"/>
</dbReference>
<gene>
    <name evidence="2" type="ORF">C12CBH8_18900</name>
</gene>
<dbReference type="KEGG" id="sman:C12CBH8_18900"/>
<accession>A0A7I8D351</accession>
<proteinExistence type="predicted"/>
<evidence type="ECO:0000313" key="2">
    <source>
        <dbReference type="EMBL" id="BCI61251.1"/>
    </source>
</evidence>
<reference evidence="3" key="1">
    <citation type="submission" date="2020-07" db="EMBL/GenBank/DDBJ databases">
        <title>Complete genome sequencing of Clostridia bacterium strain 12CBH8.</title>
        <authorList>
            <person name="Sakamoto M."/>
            <person name="Murakami T."/>
            <person name="Mori H."/>
        </authorList>
    </citation>
    <scope>NUCLEOTIDE SEQUENCE [LARGE SCALE GENOMIC DNA]</scope>
    <source>
        <strain evidence="3">12CBH8</strain>
    </source>
</reference>
<dbReference type="EMBL" id="AP023321">
    <property type="protein sequence ID" value="BCI61251.1"/>
    <property type="molecule type" value="Genomic_DNA"/>
</dbReference>